<keyword evidence="2" id="KW-1185">Reference proteome</keyword>
<dbReference type="EMBL" id="FOGL01000018">
    <property type="protein sequence ID" value="SES10345.1"/>
    <property type="molecule type" value="Genomic_DNA"/>
</dbReference>
<accession>A0A1H9ULK1</accession>
<gene>
    <name evidence="1" type="ORF">SAMN04487944_11844</name>
</gene>
<protein>
    <submittedName>
        <fullName evidence="1">Uncharacterized protein</fullName>
    </submittedName>
</protein>
<dbReference type="AlphaFoldDB" id="A0A1H9ULK1"/>
<reference evidence="1 2" key="1">
    <citation type="submission" date="2016-10" db="EMBL/GenBank/DDBJ databases">
        <authorList>
            <person name="de Groot N.N."/>
        </authorList>
    </citation>
    <scope>NUCLEOTIDE SEQUENCE [LARGE SCALE GENOMIC DNA]</scope>
    <source>
        <strain evidence="1 2">CGMCC 1.7727</strain>
    </source>
</reference>
<proteinExistence type="predicted"/>
<dbReference type="Proteomes" id="UP000199687">
    <property type="component" value="Unassembled WGS sequence"/>
</dbReference>
<sequence length="241" mass="26770">MDYGITAIPDELAEDIVGNYVLSFSPVLFSEEETYQIVIEAEGYDPATFEINGPIEIISPEPSELTIKKKSIENNQAIISWESPEIYEYVKVEATGGGYVAPEIIEYSYSIDPITNVITYEATIPYLFPNTFYNVFVDMGDSKVALPKAIGKIEINTPDSETYGVDFINSNTGEPIGSVTLSLFADEERQLRLTSPFNKDALIPGTYYYEIKKLPLGTGVAMGTFELVDQDVTVEVTFENE</sequence>
<organism evidence="1 2">
    <name type="scientific">Gracilibacillus ureilyticus</name>
    <dbReference type="NCBI Taxonomy" id="531814"/>
    <lineage>
        <taxon>Bacteria</taxon>
        <taxon>Bacillati</taxon>
        <taxon>Bacillota</taxon>
        <taxon>Bacilli</taxon>
        <taxon>Bacillales</taxon>
        <taxon>Bacillaceae</taxon>
        <taxon>Gracilibacillus</taxon>
    </lineage>
</organism>
<evidence type="ECO:0000313" key="1">
    <source>
        <dbReference type="EMBL" id="SES10345.1"/>
    </source>
</evidence>
<name>A0A1H9ULK1_9BACI</name>
<evidence type="ECO:0000313" key="2">
    <source>
        <dbReference type="Proteomes" id="UP000199687"/>
    </source>
</evidence>